<organism evidence="2">
    <name type="scientific">Lepeophtheirus salmonis</name>
    <name type="common">Salmon louse</name>
    <name type="synonym">Caligus salmonis</name>
    <dbReference type="NCBI Taxonomy" id="72036"/>
    <lineage>
        <taxon>Eukaryota</taxon>
        <taxon>Metazoa</taxon>
        <taxon>Ecdysozoa</taxon>
        <taxon>Arthropoda</taxon>
        <taxon>Crustacea</taxon>
        <taxon>Multicrustacea</taxon>
        <taxon>Hexanauplia</taxon>
        <taxon>Copepoda</taxon>
        <taxon>Siphonostomatoida</taxon>
        <taxon>Caligidae</taxon>
        <taxon>Lepeophtheirus</taxon>
    </lineage>
</organism>
<reference evidence="2" key="1">
    <citation type="submission" date="2014-05" db="EMBL/GenBank/DDBJ databases">
        <authorList>
            <person name="Chronopoulou M."/>
        </authorList>
    </citation>
    <scope>NUCLEOTIDE SEQUENCE</scope>
    <source>
        <tissue evidence="2">Whole organism</tissue>
    </source>
</reference>
<proteinExistence type="predicted"/>
<name>A0A0K2U6Z0_LEPSM</name>
<feature type="region of interest" description="Disordered" evidence="1">
    <location>
        <begin position="1"/>
        <end position="21"/>
    </location>
</feature>
<sequence length="21" mass="2497">MLCVPLYNRDKIPHSHQETSK</sequence>
<evidence type="ECO:0000256" key="1">
    <source>
        <dbReference type="SAM" id="MobiDB-lite"/>
    </source>
</evidence>
<protein>
    <submittedName>
        <fullName evidence="2">Uncharacterized protein</fullName>
    </submittedName>
</protein>
<dbReference type="AlphaFoldDB" id="A0A0K2U6Z0"/>
<accession>A0A0K2U6Z0</accession>
<feature type="compositionally biased region" description="Basic and acidic residues" evidence="1">
    <location>
        <begin position="8"/>
        <end position="21"/>
    </location>
</feature>
<dbReference type="EMBL" id="HACA01016449">
    <property type="protein sequence ID" value="CDW33810.1"/>
    <property type="molecule type" value="Transcribed_RNA"/>
</dbReference>
<evidence type="ECO:0000313" key="2">
    <source>
        <dbReference type="EMBL" id="CDW33810.1"/>
    </source>
</evidence>